<evidence type="ECO:0000256" key="7">
    <source>
        <dbReference type="ARBA" id="ARBA00022842"/>
    </source>
</evidence>
<feature type="domain" description="RNA polymerase Rpb1" evidence="10">
    <location>
        <begin position="56"/>
        <end position="249"/>
    </location>
</feature>
<evidence type="ECO:0000259" key="10">
    <source>
        <dbReference type="Pfam" id="PF04998"/>
    </source>
</evidence>
<dbReference type="EC" id="2.7.7.6" evidence="2"/>
<dbReference type="Pfam" id="PF04998">
    <property type="entry name" value="RNA_pol_Rpb1_5"/>
    <property type="match status" value="1"/>
</dbReference>
<dbReference type="PANTHER" id="PTHR19376:SF54">
    <property type="entry name" value="DNA-DIRECTED RNA POLYMERASE SUBUNIT BETA"/>
    <property type="match status" value="1"/>
</dbReference>
<accession>A0A3B0PBC7</accession>
<evidence type="ECO:0000313" key="13">
    <source>
        <dbReference type="Proteomes" id="UP000259328"/>
    </source>
</evidence>
<dbReference type="InterPro" id="IPR045867">
    <property type="entry name" value="DNA-dir_RpoC_beta_prime"/>
</dbReference>
<evidence type="ECO:0000256" key="8">
    <source>
        <dbReference type="ARBA" id="ARBA00023163"/>
    </source>
</evidence>
<keyword evidence="3 12" id="KW-0240">DNA-directed RNA polymerase</keyword>
<feature type="domain" description="RNA polymerase Rpb1" evidence="11">
    <location>
        <begin position="1"/>
        <end position="53"/>
    </location>
</feature>
<dbReference type="GO" id="GO:0003899">
    <property type="term" value="F:DNA-directed RNA polymerase activity"/>
    <property type="evidence" value="ECO:0007669"/>
    <property type="project" value="UniProtKB-EC"/>
</dbReference>
<keyword evidence="5 12" id="KW-0548">Nucleotidyltransferase</keyword>
<keyword evidence="7" id="KW-0460">Magnesium</keyword>
<evidence type="ECO:0000256" key="5">
    <source>
        <dbReference type="ARBA" id="ARBA00022695"/>
    </source>
</evidence>
<dbReference type="Proteomes" id="UP000259328">
    <property type="component" value="Chromosome"/>
</dbReference>
<dbReference type="GO" id="GO:0003677">
    <property type="term" value="F:DNA binding"/>
    <property type="evidence" value="ECO:0007669"/>
    <property type="project" value="InterPro"/>
</dbReference>
<keyword evidence="6" id="KW-0479">Metal-binding</keyword>
<dbReference type="Pfam" id="PF05000">
    <property type="entry name" value="RNA_pol_Rpb1_4"/>
    <property type="match status" value="1"/>
</dbReference>
<dbReference type="EMBL" id="LS991953">
    <property type="protein sequence ID" value="SYV93307.1"/>
    <property type="molecule type" value="Genomic_DNA"/>
</dbReference>
<dbReference type="InterPro" id="IPR007083">
    <property type="entry name" value="RNA_pol_Rpb1_4"/>
</dbReference>
<feature type="non-terminal residue" evidence="12">
    <location>
        <position position="255"/>
    </location>
</feature>
<keyword evidence="4 12" id="KW-0808">Transferase</keyword>
<evidence type="ECO:0000256" key="1">
    <source>
        <dbReference type="ARBA" id="ARBA00004026"/>
    </source>
</evidence>
<evidence type="ECO:0000256" key="2">
    <source>
        <dbReference type="ARBA" id="ARBA00012418"/>
    </source>
</evidence>
<evidence type="ECO:0000313" key="12">
    <source>
        <dbReference type="EMBL" id="SYV93307.1"/>
    </source>
</evidence>
<comment type="function">
    <text evidence="1">DNA-dependent RNA polymerase catalyzes the transcription of DNA into RNA using the four ribonucleoside triphosphates as substrates.</text>
</comment>
<evidence type="ECO:0000256" key="3">
    <source>
        <dbReference type="ARBA" id="ARBA00022478"/>
    </source>
</evidence>
<gene>
    <name evidence="12" type="primary">rpoC_2</name>
    <name evidence="12" type="ORF">NCTC10124_01044</name>
</gene>
<dbReference type="SUPFAM" id="SSF64484">
    <property type="entry name" value="beta and beta-prime subunits of DNA dependent RNA-polymerase"/>
    <property type="match status" value="1"/>
</dbReference>
<proteinExistence type="predicted"/>
<reference evidence="13" key="1">
    <citation type="submission" date="2018-06" db="EMBL/GenBank/DDBJ databases">
        <authorList>
            <consortium name="Pathogen Informatics"/>
        </authorList>
    </citation>
    <scope>NUCLEOTIDE SEQUENCE [LARGE SCALE GENOMIC DNA]</scope>
    <source>
        <strain evidence="13">NCTC10124</strain>
    </source>
</reference>
<dbReference type="Gene3D" id="1.10.132.30">
    <property type="match status" value="1"/>
</dbReference>
<evidence type="ECO:0000256" key="9">
    <source>
        <dbReference type="ARBA" id="ARBA00048552"/>
    </source>
</evidence>
<dbReference type="PANTHER" id="PTHR19376">
    <property type="entry name" value="DNA-DIRECTED RNA POLYMERASE"/>
    <property type="match status" value="1"/>
</dbReference>
<dbReference type="InterPro" id="IPR038120">
    <property type="entry name" value="Rpb1_funnel_sf"/>
</dbReference>
<dbReference type="GO" id="GO:0006351">
    <property type="term" value="P:DNA-templated transcription"/>
    <property type="evidence" value="ECO:0007669"/>
    <property type="project" value="InterPro"/>
</dbReference>
<name>A0A3B0PBC7_MYCSY</name>
<dbReference type="InterPro" id="IPR007081">
    <property type="entry name" value="RNA_pol_Rpb1_5"/>
</dbReference>
<dbReference type="GO" id="GO:0046872">
    <property type="term" value="F:metal ion binding"/>
    <property type="evidence" value="ECO:0007669"/>
    <property type="project" value="UniProtKB-KW"/>
</dbReference>
<evidence type="ECO:0000256" key="6">
    <source>
        <dbReference type="ARBA" id="ARBA00022723"/>
    </source>
</evidence>
<evidence type="ECO:0000256" key="4">
    <source>
        <dbReference type="ARBA" id="ARBA00022679"/>
    </source>
</evidence>
<protein>
    <recommendedName>
        <fullName evidence="2">DNA-directed RNA polymerase</fullName>
        <ecNumber evidence="2">2.7.7.6</ecNumber>
    </recommendedName>
</protein>
<dbReference type="GO" id="GO:0000428">
    <property type="term" value="C:DNA-directed RNA polymerase complex"/>
    <property type="evidence" value="ECO:0007669"/>
    <property type="project" value="UniProtKB-KW"/>
</dbReference>
<organism evidence="12 13">
    <name type="scientific">Mycoplasmopsis synoviae</name>
    <name type="common">Mycoplasma synoviae</name>
    <dbReference type="NCBI Taxonomy" id="2109"/>
    <lineage>
        <taxon>Bacteria</taxon>
        <taxon>Bacillati</taxon>
        <taxon>Mycoplasmatota</taxon>
        <taxon>Mycoplasmoidales</taxon>
        <taxon>Metamycoplasmataceae</taxon>
        <taxon>Mycoplasmopsis</taxon>
    </lineage>
</organism>
<comment type="catalytic activity">
    <reaction evidence="9">
        <text>RNA(n) + a ribonucleoside 5'-triphosphate = RNA(n+1) + diphosphate</text>
        <dbReference type="Rhea" id="RHEA:21248"/>
        <dbReference type="Rhea" id="RHEA-COMP:14527"/>
        <dbReference type="Rhea" id="RHEA-COMP:17342"/>
        <dbReference type="ChEBI" id="CHEBI:33019"/>
        <dbReference type="ChEBI" id="CHEBI:61557"/>
        <dbReference type="ChEBI" id="CHEBI:140395"/>
        <dbReference type="EC" id="2.7.7.6"/>
    </reaction>
</comment>
<evidence type="ECO:0000259" key="11">
    <source>
        <dbReference type="Pfam" id="PF05000"/>
    </source>
</evidence>
<sequence>MMLSSGARGTYSNFTQLAGMRGLMNNNTKILKADAENDRVVRSIVEIPVKSSFLDGLTAYEFYSSTHGARKGLTDTALNTAKSGYLTRRLVEVAQGVVIREEDCGSDYGFVVKDIKDTKTNTIIESLQERIEGRFTAVPIYDQNGKLIVKESELITPEIASEIVVKGITKVEIRSVLSCHTRNGLCKKCYGKDLATNRIVNIGEAVGVIAAQSIGEPGTQLTMRTFHTGGVAGGEDITGGFGRLIELIDAYDQPW</sequence>
<dbReference type="AlphaFoldDB" id="A0A3B0PBC7"/>
<keyword evidence="8" id="KW-0804">Transcription</keyword>